<keyword evidence="2" id="KW-1185">Reference proteome</keyword>
<protein>
    <submittedName>
        <fullName evidence="1">Uncharacterized protein</fullName>
    </submittedName>
</protein>
<reference evidence="1 2" key="1">
    <citation type="submission" date="2018-06" db="EMBL/GenBank/DDBJ databases">
        <title>Complete Genomes of Monosporascus.</title>
        <authorList>
            <person name="Robinson A.J."/>
            <person name="Natvig D.O."/>
        </authorList>
    </citation>
    <scope>NUCLEOTIDE SEQUENCE [LARGE SCALE GENOMIC DNA]</scope>
    <source>
        <strain evidence="1 2">CBS 110550</strain>
    </source>
</reference>
<evidence type="ECO:0000313" key="1">
    <source>
        <dbReference type="EMBL" id="RYP09612.1"/>
    </source>
</evidence>
<sequence>MFILGQAADAKCACLKEFGYCYVRLLNLTNRDSDDPYSPEASVLDVNDVGVSDAEIVVTGIDPCDDVNSFDDTDGHVDAENLPELFDDAVHPPEYCCRIAEEVSVGDFDTQDYSCGTDSSTRFFPWRLDLQPGEEGGKMKGIKTRSSLGINWKVFRLVYEESRPHEARPETESPDAQGTLPTAVLALWLTL</sequence>
<dbReference type="OrthoDB" id="4697250at2759"/>
<gene>
    <name evidence="1" type="ORF">DL764_001154</name>
</gene>
<dbReference type="Proteomes" id="UP000293360">
    <property type="component" value="Unassembled WGS sequence"/>
</dbReference>
<evidence type="ECO:0000313" key="2">
    <source>
        <dbReference type="Proteomes" id="UP000293360"/>
    </source>
</evidence>
<dbReference type="AlphaFoldDB" id="A0A4Q4TS76"/>
<dbReference type="STRING" id="155417.A0A4Q4TS76"/>
<organism evidence="1 2">
    <name type="scientific">Monosporascus ibericus</name>
    <dbReference type="NCBI Taxonomy" id="155417"/>
    <lineage>
        <taxon>Eukaryota</taxon>
        <taxon>Fungi</taxon>
        <taxon>Dikarya</taxon>
        <taxon>Ascomycota</taxon>
        <taxon>Pezizomycotina</taxon>
        <taxon>Sordariomycetes</taxon>
        <taxon>Xylariomycetidae</taxon>
        <taxon>Xylariales</taxon>
        <taxon>Xylariales incertae sedis</taxon>
        <taxon>Monosporascus</taxon>
    </lineage>
</organism>
<comment type="caution">
    <text evidence="1">The sequence shown here is derived from an EMBL/GenBank/DDBJ whole genome shotgun (WGS) entry which is preliminary data.</text>
</comment>
<dbReference type="EMBL" id="QJNU01000032">
    <property type="protein sequence ID" value="RYP09612.1"/>
    <property type="molecule type" value="Genomic_DNA"/>
</dbReference>
<accession>A0A4Q4TS76</accession>
<name>A0A4Q4TS76_9PEZI</name>
<proteinExistence type="predicted"/>